<protein>
    <submittedName>
        <fullName evidence="1">Uncharacterized protein</fullName>
    </submittedName>
</protein>
<dbReference type="AlphaFoldDB" id="A0A7W6FNH2"/>
<keyword evidence="2" id="KW-1185">Reference proteome</keyword>
<organism evidence="1 2">
    <name type="scientific">Sphingobium jiangsuense</name>
    <dbReference type="NCBI Taxonomy" id="870476"/>
    <lineage>
        <taxon>Bacteria</taxon>
        <taxon>Pseudomonadati</taxon>
        <taxon>Pseudomonadota</taxon>
        <taxon>Alphaproteobacteria</taxon>
        <taxon>Sphingomonadales</taxon>
        <taxon>Sphingomonadaceae</taxon>
        <taxon>Sphingobium</taxon>
    </lineage>
</organism>
<accession>A0A7W6FNH2</accession>
<evidence type="ECO:0000313" key="1">
    <source>
        <dbReference type="EMBL" id="MBB3925061.1"/>
    </source>
</evidence>
<evidence type="ECO:0000313" key="2">
    <source>
        <dbReference type="Proteomes" id="UP000571950"/>
    </source>
</evidence>
<proteinExistence type="predicted"/>
<dbReference type="Proteomes" id="UP000571950">
    <property type="component" value="Unassembled WGS sequence"/>
</dbReference>
<dbReference type="EMBL" id="JACIDT010000002">
    <property type="protein sequence ID" value="MBB3925061.1"/>
    <property type="molecule type" value="Genomic_DNA"/>
</dbReference>
<comment type="caution">
    <text evidence="1">The sequence shown here is derived from an EMBL/GenBank/DDBJ whole genome shotgun (WGS) entry which is preliminary data.</text>
</comment>
<sequence length="81" mass="9162">MTEVLQTLGDLWRQRDPLRHNLPDAERHDIGRRATEIGHSLNAAGGYALMRKTFDQFERAHGENAGGWLALRWDGIGGFYA</sequence>
<name>A0A7W6FNH2_9SPHN</name>
<gene>
    <name evidence="1" type="ORF">GGR43_000762</name>
</gene>
<reference evidence="1 2" key="1">
    <citation type="submission" date="2020-08" db="EMBL/GenBank/DDBJ databases">
        <title>Genomic Encyclopedia of Type Strains, Phase IV (KMG-IV): sequencing the most valuable type-strain genomes for metagenomic binning, comparative biology and taxonomic classification.</title>
        <authorList>
            <person name="Goeker M."/>
        </authorList>
    </citation>
    <scope>NUCLEOTIDE SEQUENCE [LARGE SCALE GENOMIC DNA]</scope>
    <source>
        <strain evidence="1 2">DSM 26189</strain>
    </source>
</reference>
<dbReference type="RefSeq" id="WP_188070617.1">
    <property type="nucleotide sequence ID" value="NZ_BSPS01000022.1"/>
</dbReference>